<dbReference type="InterPro" id="IPR011006">
    <property type="entry name" value="CheY-like_superfamily"/>
</dbReference>
<dbReference type="SUPFAM" id="SSF52172">
    <property type="entry name" value="CheY-like"/>
    <property type="match status" value="1"/>
</dbReference>
<evidence type="ECO:0000313" key="6">
    <source>
        <dbReference type="Proteomes" id="UP000014227"/>
    </source>
</evidence>
<dbReference type="SMART" id="SM00448">
    <property type="entry name" value="REC"/>
    <property type="match status" value="1"/>
</dbReference>
<dbReference type="Gene3D" id="1.10.10.10">
    <property type="entry name" value="Winged helix-like DNA-binding domain superfamily/Winged helix DNA-binding domain"/>
    <property type="match status" value="1"/>
</dbReference>
<dbReference type="STRING" id="454171.CP488_02307"/>
<keyword evidence="1" id="KW-0597">Phosphoprotein</keyword>
<dbReference type="PANTHER" id="PTHR43228">
    <property type="entry name" value="TWO-COMPONENT RESPONSE REGULATOR"/>
    <property type="match status" value="1"/>
</dbReference>
<dbReference type="PATRIC" id="fig|1303518.3.peg.1846"/>
<dbReference type="Pfam" id="PF00072">
    <property type="entry name" value="Response_reg"/>
    <property type="match status" value="1"/>
</dbReference>
<feature type="domain" description="Response regulatory" evidence="3">
    <location>
        <begin position="5"/>
        <end position="119"/>
    </location>
</feature>
<dbReference type="InterPro" id="IPR052048">
    <property type="entry name" value="ST_Response_Regulator"/>
</dbReference>
<dbReference type="SMART" id="SM01012">
    <property type="entry name" value="ANTAR"/>
    <property type="match status" value="1"/>
</dbReference>
<dbReference type="RefSeq" id="WP_016483126.1">
    <property type="nucleotide sequence ID" value="NC_021487.1"/>
</dbReference>
<dbReference type="FunCoup" id="S0EV31">
    <property type="interactions" value="349"/>
</dbReference>
<dbReference type="GO" id="GO:0003723">
    <property type="term" value="F:RNA binding"/>
    <property type="evidence" value="ECO:0007669"/>
    <property type="project" value="InterPro"/>
</dbReference>
<dbReference type="InterPro" id="IPR036388">
    <property type="entry name" value="WH-like_DNA-bd_sf"/>
</dbReference>
<dbReference type="PIRSF" id="PIRSF036382">
    <property type="entry name" value="RR_antiterm"/>
    <property type="match status" value="1"/>
</dbReference>
<dbReference type="HOGENOM" id="CLU_000445_65_0_0"/>
<reference evidence="6" key="1">
    <citation type="submission" date="2013-03" db="EMBL/GenBank/DDBJ databases">
        <title>Genome sequence of Chthonomonas calidirosea, the first sequenced genome from the Armatimonadetes phylum (formally candidate division OP10).</title>
        <authorList>
            <person name="Lee K.C.Y."/>
            <person name="Morgan X.C."/>
            <person name="Dunfield P.F."/>
            <person name="Tamas I."/>
            <person name="Houghton K.M."/>
            <person name="Vyssotski M."/>
            <person name="Ryan J.L.J."/>
            <person name="Lagutin K."/>
            <person name="McDonald I.R."/>
            <person name="Stott M.B."/>
        </authorList>
    </citation>
    <scope>NUCLEOTIDE SEQUENCE [LARGE SCALE GENOMIC DNA]</scope>
    <source>
        <strain evidence="6">DSM 23976 / ICMP 18418 / T49</strain>
    </source>
</reference>
<sequence length="192" mass="21879">MQSLRAIIADDEQLTRTIVRARLEKLGHQVVAEAADGLQAVEAARLYHPDVIVMDIKMPVMDGIEAARQVMAENPCAILFLSSFNEEELVEQAGETGALAYLMKPFRKEDLGPALEIAVRRFRQMQSQAKQIEELKESLETRKLIERAKGILMDRHHMTEEEAFKRIHFQARNQNKKMREIAQSIITAAELL</sequence>
<evidence type="ECO:0000256" key="1">
    <source>
        <dbReference type="PROSITE-ProRule" id="PRU00169"/>
    </source>
</evidence>
<dbReference type="Proteomes" id="UP000014227">
    <property type="component" value="Chromosome I"/>
</dbReference>
<dbReference type="OrthoDB" id="9779069at2"/>
<evidence type="ECO:0000259" key="4">
    <source>
        <dbReference type="PROSITE" id="PS50921"/>
    </source>
</evidence>
<dbReference type="InterPro" id="IPR005561">
    <property type="entry name" value="ANTAR"/>
</dbReference>
<evidence type="ECO:0000259" key="3">
    <source>
        <dbReference type="PROSITE" id="PS50110"/>
    </source>
</evidence>
<dbReference type="PROSITE" id="PS50110">
    <property type="entry name" value="RESPONSE_REGULATORY"/>
    <property type="match status" value="1"/>
</dbReference>
<gene>
    <name evidence="5" type="ORF">CCALI_01785</name>
</gene>
<name>S0EV31_CHTCT</name>
<dbReference type="Pfam" id="PF03861">
    <property type="entry name" value="ANTAR"/>
    <property type="match status" value="1"/>
</dbReference>
<keyword evidence="2" id="KW-0175">Coiled coil</keyword>
<evidence type="ECO:0000256" key="2">
    <source>
        <dbReference type="SAM" id="Coils"/>
    </source>
</evidence>
<dbReference type="InterPro" id="IPR008327">
    <property type="entry name" value="Sig_transdc_resp-reg_antiterm"/>
</dbReference>
<dbReference type="GO" id="GO:0000160">
    <property type="term" value="P:phosphorelay signal transduction system"/>
    <property type="evidence" value="ECO:0007669"/>
    <property type="project" value="InterPro"/>
</dbReference>
<dbReference type="PROSITE" id="PS50921">
    <property type="entry name" value="ANTAR"/>
    <property type="match status" value="1"/>
</dbReference>
<accession>S0EV31</accession>
<feature type="domain" description="ANTAR" evidence="4">
    <location>
        <begin position="125"/>
        <end position="186"/>
    </location>
</feature>
<dbReference type="AlphaFoldDB" id="S0EV31"/>
<dbReference type="KEGG" id="ccz:CCALI_01785"/>
<dbReference type="PANTHER" id="PTHR43228:SF1">
    <property type="entry name" value="TWO-COMPONENT RESPONSE REGULATOR ARR22"/>
    <property type="match status" value="1"/>
</dbReference>
<dbReference type="InterPro" id="IPR001789">
    <property type="entry name" value="Sig_transdc_resp-reg_receiver"/>
</dbReference>
<dbReference type="InParanoid" id="S0EV31"/>
<evidence type="ECO:0000313" key="5">
    <source>
        <dbReference type="EMBL" id="CCW35598.1"/>
    </source>
</evidence>
<feature type="modified residue" description="4-aspartylphosphate" evidence="1">
    <location>
        <position position="55"/>
    </location>
</feature>
<proteinExistence type="predicted"/>
<protein>
    <submittedName>
        <fullName evidence="5">Response regulator receiver and ANTAR domain protein</fullName>
    </submittedName>
</protein>
<organism evidence="5 6">
    <name type="scientific">Chthonomonas calidirosea (strain DSM 23976 / ICMP 18418 / T49)</name>
    <dbReference type="NCBI Taxonomy" id="1303518"/>
    <lineage>
        <taxon>Bacteria</taxon>
        <taxon>Bacillati</taxon>
        <taxon>Armatimonadota</taxon>
        <taxon>Chthonomonadia</taxon>
        <taxon>Chthonomonadales</taxon>
        <taxon>Chthonomonadaceae</taxon>
        <taxon>Chthonomonas</taxon>
    </lineage>
</organism>
<feature type="coiled-coil region" evidence="2">
    <location>
        <begin position="115"/>
        <end position="142"/>
    </location>
</feature>
<dbReference type="eggNOG" id="COG3707">
    <property type="taxonomic scope" value="Bacteria"/>
</dbReference>
<keyword evidence="6" id="KW-1185">Reference proteome</keyword>
<dbReference type="Gene3D" id="3.40.50.2300">
    <property type="match status" value="1"/>
</dbReference>
<dbReference type="EMBL" id="HF951689">
    <property type="protein sequence ID" value="CCW35598.1"/>
    <property type="molecule type" value="Genomic_DNA"/>
</dbReference>